<dbReference type="Gene3D" id="1.25.10.10">
    <property type="entry name" value="Leucine-rich Repeat Variant"/>
    <property type="match status" value="1"/>
</dbReference>
<protein>
    <recommendedName>
        <fullName evidence="3">HEAT repeat domain-containing protein</fullName>
    </recommendedName>
</protein>
<dbReference type="SUPFAM" id="SSF48371">
    <property type="entry name" value="ARM repeat"/>
    <property type="match status" value="1"/>
</dbReference>
<keyword evidence="2" id="KW-1185">Reference proteome</keyword>
<dbReference type="InterPro" id="IPR016024">
    <property type="entry name" value="ARM-type_fold"/>
</dbReference>
<dbReference type="RefSeq" id="WP_126552040.1">
    <property type="nucleotide sequence ID" value="NZ_BIFS01000001.1"/>
</dbReference>
<proteinExistence type="predicted"/>
<evidence type="ECO:0000313" key="1">
    <source>
        <dbReference type="EMBL" id="GCE20347.1"/>
    </source>
</evidence>
<dbReference type="AlphaFoldDB" id="A0A402AMI5"/>
<evidence type="ECO:0008006" key="3">
    <source>
        <dbReference type="Google" id="ProtNLM"/>
    </source>
</evidence>
<evidence type="ECO:0000313" key="2">
    <source>
        <dbReference type="Proteomes" id="UP000287188"/>
    </source>
</evidence>
<sequence>MPRGRKGSPQESVDSILLAISRREDIDPDTMSHYLDRLDEEWAEGAREKVLHLLRSNDAMAQAAALRILSELATDFDLEGLEDFVTDPTVSDLAKLSLSPILKELGSEMADDGIIEYLNDPAGAIRQMQMRLLELVGQNEMGVETILEDVVSMPVERRFAFINWLGNSNDPRAANLLIPLLENQTGKVVMAVIEALEQLGPIAINQTIPALNHLIATSSNRQLKQQARAVLGRLTMQSMLGSEDAAMMEARQQQYTAYQARVSSIDGSGTQLIMLSWLRPDGLIKGVNVLYQDQKGIKDCYGVDEMDVEQWEALVGDLDEQGFSSFGVSFEYARAVIMEARALNRRTRTKLPIAYSIWRPLTEAGLRDKKALAKLPATALEPLPLNSETIALARRADDLYHLKEFSSWLYEPIERIEPFISRYWTAQNVFSSSTNGRRKNKLKLQEQQSLLEELVMDALEQLIDDKWRTTYVMRLLRQAALLQQVGQSEYVPVLRATAALLDPKSQIALQEQVFPRTLLHVSIEQGPLRLMVESLRSGSLSSFPVEFFQQD</sequence>
<dbReference type="Pfam" id="PF13646">
    <property type="entry name" value="HEAT_2"/>
    <property type="match status" value="1"/>
</dbReference>
<name>A0A402AMI5_9CHLR</name>
<reference evidence="2" key="1">
    <citation type="submission" date="2018-12" db="EMBL/GenBank/DDBJ databases">
        <title>Tengunoibacter tsumagoiensis gen. nov., sp. nov., Dictyobacter kobayashii sp. nov., D. alpinus sp. nov., and D. joshuensis sp. nov. and description of Dictyobacteraceae fam. nov. within the order Ktedonobacterales isolated from Tengu-no-mugimeshi.</title>
        <authorList>
            <person name="Wang C.M."/>
            <person name="Zheng Y."/>
            <person name="Sakai Y."/>
            <person name="Toyoda A."/>
            <person name="Minakuchi Y."/>
            <person name="Abe K."/>
            <person name="Yokota A."/>
            <person name="Yabe S."/>
        </authorList>
    </citation>
    <scope>NUCLEOTIDE SEQUENCE [LARGE SCALE GENOMIC DNA]</scope>
    <source>
        <strain evidence="2">Uno11</strain>
    </source>
</reference>
<organism evidence="1 2">
    <name type="scientific">Dictyobacter kobayashii</name>
    <dbReference type="NCBI Taxonomy" id="2014872"/>
    <lineage>
        <taxon>Bacteria</taxon>
        <taxon>Bacillati</taxon>
        <taxon>Chloroflexota</taxon>
        <taxon>Ktedonobacteria</taxon>
        <taxon>Ktedonobacterales</taxon>
        <taxon>Dictyobacteraceae</taxon>
        <taxon>Dictyobacter</taxon>
    </lineage>
</organism>
<dbReference type="EMBL" id="BIFS01000001">
    <property type="protein sequence ID" value="GCE20347.1"/>
    <property type="molecule type" value="Genomic_DNA"/>
</dbReference>
<dbReference type="InterPro" id="IPR011989">
    <property type="entry name" value="ARM-like"/>
</dbReference>
<accession>A0A402AMI5</accession>
<dbReference type="OrthoDB" id="138072at2"/>
<dbReference type="Proteomes" id="UP000287188">
    <property type="component" value="Unassembled WGS sequence"/>
</dbReference>
<gene>
    <name evidence="1" type="ORF">KDK_41470</name>
</gene>
<comment type="caution">
    <text evidence="1">The sequence shown here is derived from an EMBL/GenBank/DDBJ whole genome shotgun (WGS) entry which is preliminary data.</text>
</comment>